<evidence type="ECO:0000313" key="7">
    <source>
        <dbReference type="EMBL" id="MBE9042778.1"/>
    </source>
</evidence>
<keyword evidence="8" id="KW-1185">Reference proteome</keyword>
<evidence type="ECO:0000256" key="3">
    <source>
        <dbReference type="ARBA" id="ARBA00022692"/>
    </source>
</evidence>
<organism evidence="7 8">
    <name type="scientific">Zarconia navalis LEGE 11467</name>
    <dbReference type="NCBI Taxonomy" id="1828826"/>
    <lineage>
        <taxon>Bacteria</taxon>
        <taxon>Bacillati</taxon>
        <taxon>Cyanobacteriota</taxon>
        <taxon>Cyanophyceae</taxon>
        <taxon>Oscillatoriophycideae</taxon>
        <taxon>Oscillatoriales</taxon>
        <taxon>Oscillatoriales incertae sedis</taxon>
        <taxon>Zarconia</taxon>
        <taxon>Zarconia navalis</taxon>
    </lineage>
</organism>
<dbReference type="InterPro" id="IPR002794">
    <property type="entry name" value="DUF92_TMEM19"/>
</dbReference>
<evidence type="ECO:0000256" key="4">
    <source>
        <dbReference type="ARBA" id="ARBA00022989"/>
    </source>
</evidence>
<dbReference type="Pfam" id="PF01940">
    <property type="entry name" value="DUF92"/>
    <property type="match status" value="1"/>
</dbReference>
<proteinExistence type="inferred from homology"/>
<comment type="subcellular location">
    <subcellularLocation>
        <location evidence="1">Membrane</location>
        <topology evidence="1">Multi-pass membrane protein</topology>
    </subcellularLocation>
</comment>
<evidence type="ECO:0000256" key="1">
    <source>
        <dbReference type="ARBA" id="ARBA00004141"/>
    </source>
</evidence>
<reference evidence="7" key="1">
    <citation type="submission" date="2020-10" db="EMBL/GenBank/DDBJ databases">
        <authorList>
            <person name="Castelo-Branco R."/>
            <person name="Eusebio N."/>
            <person name="Adriana R."/>
            <person name="Vieira A."/>
            <person name="Brugerolle De Fraissinette N."/>
            <person name="Rezende De Castro R."/>
            <person name="Schneider M.P."/>
            <person name="Vasconcelos V."/>
            <person name="Leao P.N."/>
        </authorList>
    </citation>
    <scope>NUCLEOTIDE SEQUENCE</scope>
    <source>
        <strain evidence="7">LEGE 11467</strain>
    </source>
</reference>
<dbReference type="EMBL" id="JADEXN010000432">
    <property type="protein sequence ID" value="MBE9042778.1"/>
    <property type="molecule type" value="Genomic_DNA"/>
</dbReference>
<comment type="similarity">
    <text evidence="2">Belongs to the TMEM19 family.</text>
</comment>
<sequence>IAGIGVCLLAAFVATNAESVIGATLQSQFDWLTNEVVNILNTTIGAIVAVLLGWAYLHFSVGL</sequence>
<gene>
    <name evidence="7" type="ORF">IQ235_18625</name>
</gene>
<evidence type="ECO:0000313" key="8">
    <source>
        <dbReference type="Proteomes" id="UP000621799"/>
    </source>
</evidence>
<comment type="caution">
    <text evidence="7">The sequence shown here is derived from an EMBL/GenBank/DDBJ whole genome shotgun (WGS) entry which is preliminary data.</text>
</comment>
<dbReference type="Proteomes" id="UP000621799">
    <property type="component" value="Unassembled WGS sequence"/>
</dbReference>
<evidence type="ECO:0000256" key="5">
    <source>
        <dbReference type="ARBA" id="ARBA00023136"/>
    </source>
</evidence>
<keyword evidence="3 6" id="KW-0812">Transmembrane</keyword>
<keyword evidence="5 6" id="KW-0472">Membrane</keyword>
<evidence type="ECO:0000256" key="2">
    <source>
        <dbReference type="ARBA" id="ARBA00009012"/>
    </source>
</evidence>
<dbReference type="RefSeq" id="WP_405196696.1">
    <property type="nucleotide sequence ID" value="NZ_JADEXN010000432.1"/>
</dbReference>
<accession>A0A928W2K3</accession>
<keyword evidence="4 6" id="KW-1133">Transmembrane helix</keyword>
<dbReference type="AlphaFoldDB" id="A0A928W2K3"/>
<name>A0A928W2K3_9CYAN</name>
<feature type="transmembrane region" description="Helical" evidence="6">
    <location>
        <begin position="38"/>
        <end position="57"/>
    </location>
</feature>
<evidence type="ECO:0000256" key="6">
    <source>
        <dbReference type="SAM" id="Phobius"/>
    </source>
</evidence>
<protein>
    <submittedName>
        <fullName evidence="7">TIGR00297 family protein</fullName>
    </submittedName>
</protein>
<dbReference type="GO" id="GO:0016020">
    <property type="term" value="C:membrane"/>
    <property type="evidence" value="ECO:0007669"/>
    <property type="project" value="UniProtKB-SubCell"/>
</dbReference>
<feature type="non-terminal residue" evidence="7">
    <location>
        <position position="1"/>
    </location>
</feature>